<dbReference type="GO" id="GO:0005737">
    <property type="term" value="C:cytoplasm"/>
    <property type="evidence" value="ECO:0007669"/>
    <property type="project" value="TreeGrafter"/>
</dbReference>
<organism evidence="3 4">
    <name type="scientific">Enhygromyxa salina</name>
    <dbReference type="NCBI Taxonomy" id="215803"/>
    <lineage>
        <taxon>Bacteria</taxon>
        <taxon>Pseudomonadati</taxon>
        <taxon>Myxococcota</taxon>
        <taxon>Polyangia</taxon>
        <taxon>Nannocystales</taxon>
        <taxon>Nannocystaceae</taxon>
        <taxon>Enhygromyxa</taxon>
    </lineage>
</organism>
<dbReference type="RefSeq" id="WP_240480332.1">
    <property type="nucleotide sequence ID" value="NZ_JMCC02000075.1"/>
</dbReference>
<dbReference type="AlphaFoldDB" id="A0A0C1Z9T1"/>
<gene>
    <name evidence="3" type="ORF">DB30_06941</name>
</gene>
<reference evidence="3 4" key="1">
    <citation type="submission" date="2014-12" db="EMBL/GenBank/DDBJ databases">
        <title>Genome assembly of Enhygromyxa salina DSM 15201.</title>
        <authorList>
            <person name="Sharma G."/>
            <person name="Subramanian S."/>
        </authorList>
    </citation>
    <scope>NUCLEOTIDE SEQUENCE [LARGE SCALE GENOMIC DNA]</scope>
    <source>
        <strain evidence="3 4">DSM 15201</strain>
    </source>
</reference>
<sequence length="284" mass="30394">MPALEFTFPGPNGPTINRMGFGAMRVCGPRVWGMPADPEGARALLRRVVELGVNFIDTADAYGPGTSEQLIAEALHPYPKGMIIATKGGILRPPDKSWQSDARPEYLQTACEASLKRLKIECIDLYQLHAPDDSVRFEDSIKALARLREQGKVRMVGLSNVSVAQLEVAEAIVPIVSVQNRFNLGDQSHAEVLAACDRKGIAFLPWYPLGSGVLTKPGTAAAQIADELGVAPGQVALAWLLHLSPVVVPIPGTSQIAHLEQNLGATKIELSAAHMARLGNSQLG</sequence>
<evidence type="ECO:0000256" key="1">
    <source>
        <dbReference type="ARBA" id="ARBA00023002"/>
    </source>
</evidence>
<protein>
    <submittedName>
        <fullName evidence="3">Putative oxidoreductase</fullName>
    </submittedName>
</protein>
<accession>A0A0C1Z9T1</accession>
<dbReference type="Gene3D" id="3.20.20.100">
    <property type="entry name" value="NADP-dependent oxidoreductase domain"/>
    <property type="match status" value="1"/>
</dbReference>
<dbReference type="GO" id="GO:0016491">
    <property type="term" value="F:oxidoreductase activity"/>
    <property type="evidence" value="ECO:0007669"/>
    <property type="project" value="UniProtKB-KW"/>
</dbReference>
<dbReference type="PANTHER" id="PTHR43625">
    <property type="entry name" value="AFLATOXIN B1 ALDEHYDE REDUCTASE"/>
    <property type="match status" value="1"/>
</dbReference>
<dbReference type="Pfam" id="PF00248">
    <property type="entry name" value="Aldo_ket_red"/>
    <property type="match status" value="1"/>
</dbReference>
<dbReference type="InterPro" id="IPR023210">
    <property type="entry name" value="NADP_OxRdtase_dom"/>
</dbReference>
<name>A0A0C1Z9T1_9BACT</name>
<dbReference type="InterPro" id="IPR050791">
    <property type="entry name" value="Aldo-Keto_reductase"/>
</dbReference>
<dbReference type="InterPro" id="IPR036812">
    <property type="entry name" value="NAD(P)_OxRdtase_dom_sf"/>
</dbReference>
<dbReference type="InterPro" id="IPR020471">
    <property type="entry name" value="AKR"/>
</dbReference>
<evidence type="ECO:0000313" key="3">
    <source>
        <dbReference type="EMBL" id="KIG14339.1"/>
    </source>
</evidence>
<dbReference type="Proteomes" id="UP000031599">
    <property type="component" value="Unassembled WGS sequence"/>
</dbReference>
<feature type="domain" description="NADP-dependent oxidoreductase" evidence="2">
    <location>
        <begin position="18"/>
        <end position="278"/>
    </location>
</feature>
<comment type="caution">
    <text evidence="3">The sequence shown here is derived from an EMBL/GenBank/DDBJ whole genome shotgun (WGS) entry which is preliminary data.</text>
</comment>
<dbReference type="PRINTS" id="PR00069">
    <property type="entry name" value="ALDKETRDTASE"/>
</dbReference>
<dbReference type="EMBL" id="JMCC02000075">
    <property type="protein sequence ID" value="KIG14339.1"/>
    <property type="molecule type" value="Genomic_DNA"/>
</dbReference>
<proteinExistence type="predicted"/>
<keyword evidence="1" id="KW-0560">Oxidoreductase</keyword>
<evidence type="ECO:0000259" key="2">
    <source>
        <dbReference type="Pfam" id="PF00248"/>
    </source>
</evidence>
<dbReference type="PANTHER" id="PTHR43625:SF40">
    <property type="entry name" value="ALDO-KETO REDUCTASE YAKC [NADP(+)]"/>
    <property type="match status" value="1"/>
</dbReference>
<evidence type="ECO:0000313" key="4">
    <source>
        <dbReference type="Proteomes" id="UP000031599"/>
    </source>
</evidence>
<dbReference type="CDD" id="cd19088">
    <property type="entry name" value="AKR_AKR13B1"/>
    <property type="match status" value="1"/>
</dbReference>
<dbReference type="SUPFAM" id="SSF51430">
    <property type="entry name" value="NAD(P)-linked oxidoreductase"/>
    <property type="match status" value="1"/>
</dbReference>